<evidence type="ECO:0000313" key="4">
    <source>
        <dbReference type="Proteomes" id="UP000245618"/>
    </source>
</evidence>
<dbReference type="RefSeq" id="WP_116759846.1">
    <property type="nucleotide sequence ID" value="NZ_QCZH01000001.1"/>
</dbReference>
<proteinExistence type="predicted"/>
<keyword evidence="1" id="KW-0472">Membrane</keyword>
<keyword evidence="1" id="KW-0812">Transmembrane</keyword>
<dbReference type="InterPro" id="IPR036890">
    <property type="entry name" value="HATPase_C_sf"/>
</dbReference>
<evidence type="ECO:0000256" key="1">
    <source>
        <dbReference type="SAM" id="Phobius"/>
    </source>
</evidence>
<accession>A0A2U1K3F2</accession>
<dbReference type="SUPFAM" id="SSF55874">
    <property type="entry name" value="ATPase domain of HSP90 chaperone/DNA topoisomerase II/histidine kinase"/>
    <property type="match status" value="1"/>
</dbReference>
<dbReference type="Gene3D" id="3.30.565.10">
    <property type="entry name" value="Histidine kinase-like ATPase, C-terminal domain"/>
    <property type="match status" value="1"/>
</dbReference>
<dbReference type="AlphaFoldDB" id="A0A2U1K3F2"/>
<dbReference type="GO" id="GO:0000155">
    <property type="term" value="F:phosphorelay sensor kinase activity"/>
    <property type="evidence" value="ECO:0007669"/>
    <property type="project" value="InterPro"/>
</dbReference>
<keyword evidence="3" id="KW-0808">Transferase</keyword>
<dbReference type="PANTHER" id="PTHR34220:SF7">
    <property type="entry name" value="SENSOR HISTIDINE KINASE YPDA"/>
    <property type="match status" value="1"/>
</dbReference>
<dbReference type="Proteomes" id="UP000245618">
    <property type="component" value="Unassembled WGS sequence"/>
</dbReference>
<dbReference type="PANTHER" id="PTHR34220">
    <property type="entry name" value="SENSOR HISTIDINE KINASE YPDA"/>
    <property type="match status" value="1"/>
</dbReference>
<comment type="caution">
    <text evidence="3">The sequence shown here is derived from an EMBL/GenBank/DDBJ whole genome shotgun (WGS) entry which is preliminary data.</text>
</comment>
<sequence>MLIKWVQNNYKFLIANFIFWGVIMAAFTAPMIYIPKLNVLKYHIWQYILDGFMDTIFLVFASFILKSLYHKFVVLDDFNLWQFTKVILFCILASGIFVFLLYLYTNFSVLFIYDRPDILESTIIKKSFYILNFIFFIFLFFIWSVAYTMYKSILKLKNDKIEKTQLESNLKESQLNVLKGQINPHFMFNSLNNIRGLILENPENSRDMITRLSEMLRYSLTKNDIDTIALEEEIEMVENFIAISKIQLEERLQFVSEIAPETLPIKIPPMIIQLLIENAIKHGIATIKDGGEITLRTTIENNNLTILVSNTGKLVIVENTTQVGLKNIEERLHLLYGNDAIFKLKQKEDKVVATIVMPII</sequence>
<evidence type="ECO:0000313" key="3">
    <source>
        <dbReference type="EMBL" id="PWA11503.1"/>
    </source>
</evidence>
<name>A0A2U1K3F2_9FLAO</name>
<evidence type="ECO:0000259" key="2">
    <source>
        <dbReference type="Pfam" id="PF06580"/>
    </source>
</evidence>
<feature type="transmembrane region" description="Helical" evidence="1">
    <location>
        <begin position="12"/>
        <end position="32"/>
    </location>
</feature>
<feature type="transmembrane region" description="Helical" evidence="1">
    <location>
        <begin position="127"/>
        <end position="150"/>
    </location>
</feature>
<dbReference type="OrthoDB" id="9809908at2"/>
<dbReference type="Pfam" id="PF06580">
    <property type="entry name" value="His_kinase"/>
    <property type="match status" value="1"/>
</dbReference>
<keyword evidence="4" id="KW-1185">Reference proteome</keyword>
<keyword evidence="3" id="KW-0418">Kinase</keyword>
<protein>
    <submittedName>
        <fullName evidence="3">Histidine kinase</fullName>
    </submittedName>
</protein>
<feature type="domain" description="Signal transduction histidine kinase internal region" evidence="2">
    <location>
        <begin position="174"/>
        <end position="252"/>
    </location>
</feature>
<keyword evidence="1" id="KW-1133">Transmembrane helix</keyword>
<reference evidence="3 4" key="1">
    <citation type="submission" date="2018-04" db="EMBL/GenBank/DDBJ databases">
        <title>Flavobacterium sp. nov., isolated from glacier ice.</title>
        <authorList>
            <person name="Liu Q."/>
            <person name="Xin Y.-H."/>
        </authorList>
    </citation>
    <scope>NUCLEOTIDE SEQUENCE [LARGE SCALE GENOMIC DNA]</scope>
    <source>
        <strain evidence="3 4">LB2P30</strain>
    </source>
</reference>
<organism evidence="3 4">
    <name type="scientific">Flavobacterium laiguense</name>
    <dbReference type="NCBI Taxonomy" id="2169409"/>
    <lineage>
        <taxon>Bacteria</taxon>
        <taxon>Pseudomonadati</taxon>
        <taxon>Bacteroidota</taxon>
        <taxon>Flavobacteriia</taxon>
        <taxon>Flavobacteriales</taxon>
        <taxon>Flavobacteriaceae</taxon>
        <taxon>Flavobacterium</taxon>
    </lineage>
</organism>
<feature type="transmembrane region" description="Helical" evidence="1">
    <location>
        <begin position="44"/>
        <end position="65"/>
    </location>
</feature>
<dbReference type="EMBL" id="QCZH01000001">
    <property type="protein sequence ID" value="PWA11503.1"/>
    <property type="molecule type" value="Genomic_DNA"/>
</dbReference>
<dbReference type="InterPro" id="IPR050640">
    <property type="entry name" value="Bact_2-comp_sensor_kinase"/>
</dbReference>
<dbReference type="InterPro" id="IPR010559">
    <property type="entry name" value="Sig_transdc_His_kin_internal"/>
</dbReference>
<gene>
    <name evidence="3" type="ORF">DB891_01450</name>
</gene>
<dbReference type="GO" id="GO:0016020">
    <property type="term" value="C:membrane"/>
    <property type="evidence" value="ECO:0007669"/>
    <property type="project" value="InterPro"/>
</dbReference>
<feature type="transmembrane region" description="Helical" evidence="1">
    <location>
        <begin position="86"/>
        <end position="107"/>
    </location>
</feature>